<dbReference type="PANTHER" id="PTHR43283:SF7">
    <property type="entry name" value="BETA-LACTAMASE-RELATED DOMAIN-CONTAINING PROTEIN"/>
    <property type="match status" value="1"/>
</dbReference>
<organism evidence="3 4">
    <name type="scientific">Gillisia limnaea (strain DSM 15749 / LMG 21470 / R-8282)</name>
    <dbReference type="NCBI Taxonomy" id="865937"/>
    <lineage>
        <taxon>Bacteria</taxon>
        <taxon>Pseudomonadati</taxon>
        <taxon>Bacteroidota</taxon>
        <taxon>Flavobacteriia</taxon>
        <taxon>Flavobacteriales</taxon>
        <taxon>Flavobacteriaceae</taxon>
        <taxon>Gillisia</taxon>
    </lineage>
</organism>
<dbReference type="Proteomes" id="UP000003844">
    <property type="component" value="Unassembled WGS sequence"/>
</dbReference>
<dbReference type="Gene3D" id="3.40.710.10">
    <property type="entry name" value="DD-peptidase/beta-lactamase superfamily"/>
    <property type="match status" value="1"/>
</dbReference>
<dbReference type="STRING" id="865937.Gilli_1936"/>
<keyword evidence="1" id="KW-1133">Transmembrane helix</keyword>
<name>H2BT19_GILLR</name>
<dbReference type="PANTHER" id="PTHR43283">
    <property type="entry name" value="BETA-LACTAMASE-RELATED"/>
    <property type="match status" value="1"/>
</dbReference>
<evidence type="ECO:0000259" key="2">
    <source>
        <dbReference type="Pfam" id="PF00144"/>
    </source>
</evidence>
<reference evidence="4" key="1">
    <citation type="journal article" date="2012" name="Stand. Genomic Sci.">
        <title>Genome sequence of the Antarctic rhodopsins-containing flavobacterium Gillisia limnaea type strain (R-8282(T)).</title>
        <authorList>
            <person name="Riedel T."/>
            <person name="Held B."/>
            <person name="Nolan M."/>
            <person name="Lucas S."/>
            <person name="Lapidus A."/>
            <person name="Tice H."/>
            <person name="Del Rio T.G."/>
            <person name="Cheng J.F."/>
            <person name="Han C."/>
            <person name="Tapia R."/>
            <person name="Goodwin L.A."/>
            <person name="Pitluck S."/>
            <person name="Liolios K."/>
            <person name="Mavromatis K."/>
            <person name="Pagani I."/>
            <person name="Ivanova N."/>
            <person name="Mikhailova N."/>
            <person name="Pati A."/>
            <person name="Chen A."/>
            <person name="Palaniappan K."/>
            <person name="Land M."/>
            <person name="Rohde M."/>
            <person name="Tindall B.J."/>
            <person name="Detter J.C."/>
            <person name="Goker M."/>
            <person name="Bristow J."/>
            <person name="Eisen J.A."/>
            <person name="Markowitz V."/>
            <person name="Hugenholtz P."/>
            <person name="Kyrpides N.C."/>
            <person name="Klenk H.P."/>
            <person name="Woyke T."/>
        </authorList>
    </citation>
    <scope>NUCLEOTIDE SEQUENCE [LARGE SCALE GENOMIC DNA]</scope>
    <source>
        <strain evidence="4">DSM 15749 / LMG 21470 / R-8282</strain>
    </source>
</reference>
<dbReference type="SUPFAM" id="SSF56601">
    <property type="entry name" value="beta-lactamase/transpeptidase-like"/>
    <property type="match status" value="1"/>
</dbReference>
<evidence type="ECO:0000313" key="4">
    <source>
        <dbReference type="Proteomes" id="UP000003844"/>
    </source>
</evidence>
<evidence type="ECO:0000256" key="1">
    <source>
        <dbReference type="SAM" id="Phobius"/>
    </source>
</evidence>
<gene>
    <name evidence="3" type="ORF">Gilli_1936</name>
</gene>
<dbReference type="InterPro" id="IPR001466">
    <property type="entry name" value="Beta-lactam-related"/>
</dbReference>
<feature type="domain" description="Beta-lactamase-related" evidence="2">
    <location>
        <begin position="88"/>
        <end position="355"/>
    </location>
</feature>
<dbReference type="AlphaFoldDB" id="H2BT19"/>
<protein>
    <submittedName>
        <fullName evidence="3">Beta-lactamase</fullName>
    </submittedName>
</protein>
<keyword evidence="1" id="KW-0472">Membrane</keyword>
<dbReference type="RefSeq" id="WP_006988887.1">
    <property type="nucleotide sequence ID" value="NZ_JH594606.1"/>
</dbReference>
<keyword evidence="4" id="KW-1185">Reference proteome</keyword>
<feature type="transmembrane region" description="Helical" evidence="1">
    <location>
        <begin position="7"/>
        <end position="25"/>
    </location>
</feature>
<dbReference type="InterPro" id="IPR050789">
    <property type="entry name" value="Diverse_Enzym_Activities"/>
</dbReference>
<evidence type="ECO:0000313" key="3">
    <source>
        <dbReference type="EMBL" id="EHQ02577.1"/>
    </source>
</evidence>
<dbReference type="EMBL" id="JH594606">
    <property type="protein sequence ID" value="EHQ02577.1"/>
    <property type="molecule type" value="Genomic_DNA"/>
</dbReference>
<sequence length="386" mass="44328">MKIILRILGAFIVFVLFGILLLYIFNYEYILRGLQVVYLQGHTTAYIDDHPEFNNRKIASGDAYQAWLKHKEYNSVSPTEKLQETNDNLGTIAFLIIKNDSIWYENYAEGYTDTTLTNSFSMAKSITTALLGKAIKDGYIKSLEQPVSDFFPEFKNPEFSVLSVGDLAAMSSGLNWDEDYYNPFSVTARVYFDEDIRKVVKELDIVKPPGTEFEYLSGNTILLGMVVEKATGKNLSRYLSESFWIPMGMKTDALWQLDSNESGMEKAYCCIASNAKDFARFGKLFKDHGKWNNKQLLDSAFIATATAPRFKDSPEYGYGFWLSDYKNKDIFYMRGVLGQYVIVIPEDDLIIIRLGHSLIKRKKEEDHSPDFFIYIDETYKMLDHDS</sequence>
<accession>H2BT19</accession>
<dbReference type="InterPro" id="IPR012338">
    <property type="entry name" value="Beta-lactam/transpept-like"/>
</dbReference>
<proteinExistence type="predicted"/>
<dbReference type="Pfam" id="PF00144">
    <property type="entry name" value="Beta-lactamase"/>
    <property type="match status" value="1"/>
</dbReference>
<dbReference type="OrthoDB" id="9773047at2"/>
<dbReference type="eggNOG" id="COG1680">
    <property type="taxonomic scope" value="Bacteria"/>
</dbReference>
<dbReference type="HOGENOM" id="CLU_030169_0_3_10"/>
<keyword evidence="1" id="KW-0812">Transmembrane</keyword>